<evidence type="ECO:0000313" key="4">
    <source>
        <dbReference type="Proteomes" id="UP000595074"/>
    </source>
</evidence>
<sequence length="205" mass="23120">MKKLFYTLLLFSTIVYAKSGCVLVQSNDVNISWKAYKTLAKLGVEGHFSGVAYTPAHKEGKNFRELFVGSKVTIDTTKIDTGNPSRDNTLVKMFFKKLKSTTIEAEIIDIQKTDRHIKGKPRTGMLKVSVTMNRKTLLIPMQYRYDKGHFQAFGTIDLFDFDGSKALASINQSCYDLHKGKTWNDVTIGFSTTIKATLCKVEIKK</sequence>
<feature type="chain" id="PRO_5029661275" evidence="1">
    <location>
        <begin position="18"/>
        <end position="205"/>
    </location>
</feature>
<evidence type="ECO:0000259" key="2">
    <source>
        <dbReference type="Pfam" id="PF04264"/>
    </source>
</evidence>
<dbReference type="Proteomes" id="UP000595074">
    <property type="component" value="Chromosome"/>
</dbReference>
<dbReference type="InterPro" id="IPR036761">
    <property type="entry name" value="TTHA0802/YceI-like_sf"/>
</dbReference>
<dbReference type="Pfam" id="PF04264">
    <property type="entry name" value="YceI"/>
    <property type="match status" value="1"/>
</dbReference>
<evidence type="ECO:0000256" key="1">
    <source>
        <dbReference type="SAM" id="SignalP"/>
    </source>
</evidence>
<dbReference type="Gene3D" id="2.40.128.110">
    <property type="entry name" value="Lipid/polyisoprenoid-binding, YceI-like"/>
    <property type="match status" value="1"/>
</dbReference>
<name>A0A7M1S5V2_9BACT</name>
<gene>
    <name evidence="3" type="ORF">IMZ28_04870</name>
</gene>
<accession>A0A7M1S5V2</accession>
<dbReference type="EMBL" id="CP063164">
    <property type="protein sequence ID" value="QOR62803.1"/>
    <property type="molecule type" value="Genomic_DNA"/>
</dbReference>
<keyword evidence="4" id="KW-1185">Reference proteome</keyword>
<organism evidence="3 4">
    <name type="scientific">Sulfurovum indicum</name>
    <dbReference type="NCBI Taxonomy" id="2779528"/>
    <lineage>
        <taxon>Bacteria</taxon>
        <taxon>Pseudomonadati</taxon>
        <taxon>Campylobacterota</taxon>
        <taxon>Epsilonproteobacteria</taxon>
        <taxon>Campylobacterales</taxon>
        <taxon>Sulfurovaceae</taxon>
        <taxon>Sulfurovum</taxon>
    </lineage>
</organism>
<dbReference type="InterPro" id="IPR007372">
    <property type="entry name" value="Lipid/polyisoprenoid-bd_YceI"/>
</dbReference>
<dbReference type="RefSeq" id="WP_197549621.1">
    <property type="nucleotide sequence ID" value="NZ_CP063164.1"/>
</dbReference>
<reference evidence="3 4" key="1">
    <citation type="submission" date="2020-10" db="EMBL/GenBank/DDBJ databases">
        <title>The genome of sulfurovum sp.</title>
        <authorList>
            <person name="Xie S."/>
            <person name="Shao Z."/>
            <person name="Jiang L."/>
        </authorList>
    </citation>
    <scope>NUCLEOTIDE SEQUENCE [LARGE SCALE GENOMIC DNA]</scope>
    <source>
        <strain evidence="3 4">ST-419</strain>
    </source>
</reference>
<dbReference type="KEGG" id="sinu:IMZ28_04870"/>
<keyword evidence="1" id="KW-0732">Signal</keyword>
<feature type="signal peptide" evidence="1">
    <location>
        <begin position="1"/>
        <end position="17"/>
    </location>
</feature>
<evidence type="ECO:0000313" key="3">
    <source>
        <dbReference type="EMBL" id="QOR62803.1"/>
    </source>
</evidence>
<protein>
    <submittedName>
        <fullName evidence="3">YceI family protein</fullName>
    </submittedName>
</protein>
<dbReference type="AlphaFoldDB" id="A0A7M1S5V2"/>
<proteinExistence type="predicted"/>
<feature type="domain" description="Lipid/polyisoprenoid-binding YceI-like" evidence="2">
    <location>
        <begin position="30"/>
        <end position="192"/>
    </location>
</feature>